<dbReference type="EMBL" id="GBXM01072184">
    <property type="protein sequence ID" value="JAH36393.1"/>
    <property type="molecule type" value="Transcribed_RNA"/>
</dbReference>
<reference evidence="1" key="2">
    <citation type="journal article" date="2015" name="Fish Shellfish Immunol.">
        <title>Early steps in the European eel (Anguilla anguilla)-Vibrio vulnificus interaction in the gills: Role of the RtxA13 toxin.</title>
        <authorList>
            <person name="Callol A."/>
            <person name="Pajuelo D."/>
            <person name="Ebbesson L."/>
            <person name="Teles M."/>
            <person name="MacKenzie S."/>
            <person name="Amaro C."/>
        </authorList>
    </citation>
    <scope>NUCLEOTIDE SEQUENCE</scope>
</reference>
<reference evidence="1" key="1">
    <citation type="submission" date="2014-11" db="EMBL/GenBank/DDBJ databases">
        <authorList>
            <person name="Amaro Gonzalez C."/>
        </authorList>
    </citation>
    <scope>NUCLEOTIDE SEQUENCE</scope>
</reference>
<proteinExistence type="predicted"/>
<accession>A0A0E9S795</accession>
<name>A0A0E9S795_ANGAN</name>
<organism evidence="1">
    <name type="scientific">Anguilla anguilla</name>
    <name type="common">European freshwater eel</name>
    <name type="synonym">Muraena anguilla</name>
    <dbReference type="NCBI Taxonomy" id="7936"/>
    <lineage>
        <taxon>Eukaryota</taxon>
        <taxon>Metazoa</taxon>
        <taxon>Chordata</taxon>
        <taxon>Craniata</taxon>
        <taxon>Vertebrata</taxon>
        <taxon>Euteleostomi</taxon>
        <taxon>Actinopterygii</taxon>
        <taxon>Neopterygii</taxon>
        <taxon>Teleostei</taxon>
        <taxon>Anguilliformes</taxon>
        <taxon>Anguillidae</taxon>
        <taxon>Anguilla</taxon>
    </lineage>
</organism>
<sequence length="68" mass="7391">MQEALCIQRLNRHGGSKEGAPIAAVLTLTLRKDLQSWLCSHKPCGRTSNHSWVNINPVEGAPITAVLT</sequence>
<protein>
    <submittedName>
        <fullName evidence="1">Uncharacterized protein</fullName>
    </submittedName>
</protein>
<dbReference type="AlphaFoldDB" id="A0A0E9S795"/>
<evidence type="ECO:0000313" key="1">
    <source>
        <dbReference type="EMBL" id="JAH36393.1"/>
    </source>
</evidence>